<evidence type="ECO:0000313" key="1">
    <source>
        <dbReference type="EMBL" id="AKU89647.1"/>
    </source>
</evidence>
<accession>A0A0K1P811</accession>
<dbReference type="Proteomes" id="UP000055590">
    <property type="component" value="Chromosome"/>
</dbReference>
<organism evidence="1 2">
    <name type="scientific">Vulgatibacter incomptus</name>
    <dbReference type="NCBI Taxonomy" id="1391653"/>
    <lineage>
        <taxon>Bacteria</taxon>
        <taxon>Pseudomonadati</taxon>
        <taxon>Myxococcota</taxon>
        <taxon>Myxococcia</taxon>
        <taxon>Myxococcales</taxon>
        <taxon>Cystobacterineae</taxon>
        <taxon>Vulgatibacteraceae</taxon>
        <taxon>Vulgatibacter</taxon>
    </lineage>
</organism>
<sequence length="71" mass="7425">MFETVPLEQAAAISMATDCFSAARDAGLIFDCHDGAGCSTSDDSVGLLGLIPIVAAALSRSRRRPAILFPR</sequence>
<protein>
    <submittedName>
        <fullName evidence="1">Uncharacterized protein</fullName>
    </submittedName>
</protein>
<name>A0A0K1P811_9BACT</name>
<gene>
    <name evidence="1" type="ORF">AKJ08_0034</name>
</gene>
<reference evidence="1 2" key="1">
    <citation type="submission" date="2015-08" db="EMBL/GenBank/DDBJ databases">
        <authorList>
            <person name="Babu N.S."/>
            <person name="Beckwith C.J."/>
            <person name="Beseler K.G."/>
            <person name="Brison A."/>
            <person name="Carone J.V."/>
            <person name="Caskin T.P."/>
            <person name="Diamond M."/>
            <person name="Durham M.E."/>
            <person name="Foxe J.M."/>
            <person name="Go M."/>
            <person name="Henderson B.A."/>
            <person name="Jones I.B."/>
            <person name="McGettigan J.A."/>
            <person name="Micheletti S.J."/>
            <person name="Nasrallah M.E."/>
            <person name="Ortiz D."/>
            <person name="Piller C.R."/>
            <person name="Privatt S.R."/>
            <person name="Schneider S.L."/>
            <person name="Sharp S."/>
            <person name="Smith T.C."/>
            <person name="Stanton J.D."/>
            <person name="Ullery H.E."/>
            <person name="Wilson R.J."/>
            <person name="Serrano M.G."/>
            <person name="Buck G."/>
            <person name="Lee V."/>
            <person name="Wang Y."/>
            <person name="Carvalho R."/>
            <person name="Voegtly L."/>
            <person name="Shi R."/>
            <person name="Duckworth R."/>
            <person name="Johnson A."/>
            <person name="Loviza R."/>
            <person name="Walstead R."/>
            <person name="Shah Z."/>
            <person name="Kiflezghi M."/>
            <person name="Wade K."/>
            <person name="Ball S.L."/>
            <person name="Bradley K.W."/>
            <person name="Asai D.J."/>
            <person name="Bowman C.A."/>
            <person name="Russell D.A."/>
            <person name="Pope W.H."/>
            <person name="Jacobs-Sera D."/>
            <person name="Hendrix R.W."/>
            <person name="Hatfull G.F."/>
        </authorList>
    </citation>
    <scope>NUCLEOTIDE SEQUENCE [LARGE SCALE GENOMIC DNA]</scope>
    <source>
        <strain evidence="1 2">DSM 27710</strain>
    </source>
</reference>
<dbReference type="AlphaFoldDB" id="A0A0K1P811"/>
<keyword evidence="2" id="KW-1185">Reference proteome</keyword>
<proteinExistence type="predicted"/>
<dbReference type="KEGG" id="vin:AKJ08_0034"/>
<dbReference type="EMBL" id="CP012332">
    <property type="protein sequence ID" value="AKU89647.1"/>
    <property type="molecule type" value="Genomic_DNA"/>
</dbReference>
<evidence type="ECO:0000313" key="2">
    <source>
        <dbReference type="Proteomes" id="UP000055590"/>
    </source>
</evidence>